<dbReference type="Proteomes" id="UP000265520">
    <property type="component" value="Unassembled WGS sequence"/>
</dbReference>
<keyword evidence="3" id="KW-1185">Reference proteome</keyword>
<feature type="region of interest" description="Disordered" evidence="1">
    <location>
        <begin position="1"/>
        <end position="86"/>
    </location>
</feature>
<organism evidence="2 3">
    <name type="scientific">Trifolium medium</name>
    <dbReference type="NCBI Taxonomy" id="97028"/>
    <lineage>
        <taxon>Eukaryota</taxon>
        <taxon>Viridiplantae</taxon>
        <taxon>Streptophyta</taxon>
        <taxon>Embryophyta</taxon>
        <taxon>Tracheophyta</taxon>
        <taxon>Spermatophyta</taxon>
        <taxon>Magnoliopsida</taxon>
        <taxon>eudicotyledons</taxon>
        <taxon>Gunneridae</taxon>
        <taxon>Pentapetalae</taxon>
        <taxon>rosids</taxon>
        <taxon>fabids</taxon>
        <taxon>Fabales</taxon>
        <taxon>Fabaceae</taxon>
        <taxon>Papilionoideae</taxon>
        <taxon>50 kb inversion clade</taxon>
        <taxon>NPAAA clade</taxon>
        <taxon>Hologalegina</taxon>
        <taxon>IRL clade</taxon>
        <taxon>Trifolieae</taxon>
        <taxon>Trifolium</taxon>
    </lineage>
</organism>
<proteinExistence type="predicted"/>
<evidence type="ECO:0000313" key="2">
    <source>
        <dbReference type="EMBL" id="MCH99138.1"/>
    </source>
</evidence>
<comment type="caution">
    <text evidence="2">The sequence shown here is derived from an EMBL/GenBank/DDBJ whole genome shotgun (WGS) entry which is preliminary data.</text>
</comment>
<sequence length="86" mass="8771">PLKRKSEAADFEADSGDRMTPGSTQAANSPFQTPVSGKMGKGGKSSRLTKVNRSGTQTPGSNIGSPSGNNLTPAGPCRYDSSLGIT</sequence>
<evidence type="ECO:0000256" key="1">
    <source>
        <dbReference type="SAM" id="MobiDB-lite"/>
    </source>
</evidence>
<accession>A0A392NJ46</accession>
<dbReference type="AlphaFoldDB" id="A0A392NJ46"/>
<dbReference type="EMBL" id="LXQA010039489">
    <property type="protein sequence ID" value="MCH99138.1"/>
    <property type="molecule type" value="Genomic_DNA"/>
</dbReference>
<evidence type="ECO:0000313" key="3">
    <source>
        <dbReference type="Proteomes" id="UP000265520"/>
    </source>
</evidence>
<feature type="compositionally biased region" description="Polar residues" evidence="1">
    <location>
        <begin position="48"/>
        <end position="72"/>
    </location>
</feature>
<reference evidence="2 3" key="1">
    <citation type="journal article" date="2018" name="Front. Plant Sci.">
        <title>Red Clover (Trifolium pratense) and Zigzag Clover (T. medium) - A Picture of Genomic Similarities and Differences.</title>
        <authorList>
            <person name="Dluhosova J."/>
            <person name="Istvanek J."/>
            <person name="Nedelnik J."/>
            <person name="Repkova J."/>
        </authorList>
    </citation>
    <scope>NUCLEOTIDE SEQUENCE [LARGE SCALE GENOMIC DNA]</scope>
    <source>
        <strain evidence="3">cv. 10/8</strain>
        <tissue evidence="2">Leaf</tissue>
    </source>
</reference>
<protein>
    <submittedName>
        <fullName evidence="2">Transcription factor E2FB-like</fullName>
    </submittedName>
</protein>
<feature type="non-terminal residue" evidence="2">
    <location>
        <position position="1"/>
    </location>
</feature>
<feature type="compositionally biased region" description="Polar residues" evidence="1">
    <location>
        <begin position="21"/>
        <end position="35"/>
    </location>
</feature>
<name>A0A392NJ46_9FABA</name>